<dbReference type="InterPro" id="IPR036237">
    <property type="entry name" value="Xyl_isomerase-like_sf"/>
</dbReference>
<reference evidence="3 4" key="1">
    <citation type="submission" date="2024-08" db="EMBL/GenBank/DDBJ databases">
        <title>Whole-genome sequencing of halo(alkali)philic microorganisms from hypersaline lakes.</title>
        <authorList>
            <person name="Sorokin D.Y."/>
            <person name="Merkel A.Y."/>
            <person name="Messina E."/>
            <person name="Yakimov M."/>
        </authorList>
    </citation>
    <scope>NUCLEOTIDE SEQUENCE [LARGE SCALE GENOMIC DNA]</scope>
    <source>
        <strain evidence="3 4">AB-hyl4</strain>
    </source>
</reference>
<gene>
    <name evidence="3" type="ORF">ACERK3_16080</name>
</gene>
<comment type="caution">
    <text evidence="3">The sequence shown here is derived from an EMBL/GenBank/DDBJ whole genome shotgun (WGS) entry which is preliminary data.</text>
</comment>
<evidence type="ECO:0000256" key="1">
    <source>
        <dbReference type="ARBA" id="ARBA00023235"/>
    </source>
</evidence>
<evidence type="ECO:0000259" key="2">
    <source>
        <dbReference type="Pfam" id="PF01261"/>
    </source>
</evidence>
<keyword evidence="4" id="KW-1185">Reference proteome</keyword>
<accession>A0ABV4UAC9</accession>
<proteinExistence type="predicted"/>
<evidence type="ECO:0000313" key="4">
    <source>
        <dbReference type="Proteomes" id="UP001575105"/>
    </source>
</evidence>
<dbReference type="PANTHER" id="PTHR43489">
    <property type="entry name" value="ISOMERASE"/>
    <property type="match status" value="1"/>
</dbReference>
<dbReference type="EMBL" id="JBGUBD010000012">
    <property type="protein sequence ID" value="MFA9479804.1"/>
    <property type="molecule type" value="Genomic_DNA"/>
</dbReference>
<dbReference type="Gene3D" id="3.20.20.150">
    <property type="entry name" value="Divalent-metal-dependent TIM barrel enzymes"/>
    <property type="match status" value="1"/>
</dbReference>
<dbReference type="GO" id="GO:0016853">
    <property type="term" value="F:isomerase activity"/>
    <property type="evidence" value="ECO:0007669"/>
    <property type="project" value="UniProtKB-KW"/>
</dbReference>
<name>A0ABV4UAC9_9BACT</name>
<dbReference type="Pfam" id="PF01261">
    <property type="entry name" value="AP_endonuc_2"/>
    <property type="match status" value="1"/>
</dbReference>
<dbReference type="InterPro" id="IPR013022">
    <property type="entry name" value="Xyl_isomerase-like_TIM-brl"/>
</dbReference>
<dbReference type="SUPFAM" id="SSF51658">
    <property type="entry name" value="Xylose isomerase-like"/>
    <property type="match status" value="1"/>
</dbReference>
<dbReference type="RefSeq" id="WP_425346729.1">
    <property type="nucleotide sequence ID" value="NZ_JBGUBD010000012.1"/>
</dbReference>
<keyword evidence="1 3" id="KW-0413">Isomerase</keyword>
<evidence type="ECO:0000313" key="3">
    <source>
        <dbReference type="EMBL" id="MFA9479804.1"/>
    </source>
</evidence>
<dbReference type="PANTHER" id="PTHR43489:SF7">
    <property type="entry name" value="3-DEHYDRO-D-GULOSIDE 4-EPIMERASE-RELATED"/>
    <property type="match status" value="1"/>
</dbReference>
<sequence length="280" mass="30764">MKKCISYWSIPGGLENTLPIADALAAAKDAGFEGLELGIGPEGVLTTQSSQSDCENIRKQIDGAGLTVETLASGMSWGANPTSNDPAVRRKSIELHAAALQRAAWTGCKAMLFVPGVVTSPIAPDEVVRYDTAVDRVREAVRELLEVAEKVQVDLCLENVWNGLLLSPLEWMSLIDEFKSDRLGMYFDVGNLLGYHQHPPHWIELLGSRIKRVHIKDFKDNFGWDGTYSFAKLGEGDVPWPETVAALKGIGYDRTVVAEMLPPSDGLLEHTKQAMDRIFN</sequence>
<organism evidence="3 4">
    <name type="scientific">Natronomicrosphaera hydrolytica</name>
    <dbReference type="NCBI Taxonomy" id="3242702"/>
    <lineage>
        <taxon>Bacteria</taxon>
        <taxon>Pseudomonadati</taxon>
        <taxon>Planctomycetota</taxon>
        <taxon>Phycisphaerae</taxon>
        <taxon>Phycisphaerales</taxon>
        <taxon>Phycisphaeraceae</taxon>
        <taxon>Natronomicrosphaera</taxon>
    </lineage>
</organism>
<dbReference type="Proteomes" id="UP001575105">
    <property type="component" value="Unassembled WGS sequence"/>
</dbReference>
<dbReference type="InterPro" id="IPR050417">
    <property type="entry name" value="Sugar_Epim/Isomerase"/>
</dbReference>
<feature type="domain" description="Xylose isomerase-like TIM barrel" evidence="2">
    <location>
        <begin position="24"/>
        <end position="266"/>
    </location>
</feature>
<protein>
    <submittedName>
        <fullName evidence="3">Sugar phosphate isomerase/epimerase family protein</fullName>
    </submittedName>
</protein>